<organism evidence="1">
    <name type="scientific">Escherichia coli</name>
    <dbReference type="NCBI Taxonomy" id="562"/>
    <lineage>
        <taxon>Bacteria</taxon>
        <taxon>Pseudomonadati</taxon>
        <taxon>Pseudomonadota</taxon>
        <taxon>Gammaproteobacteria</taxon>
        <taxon>Enterobacterales</taxon>
        <taxon>Enterobacteriaceae</taxon>
        <taxon>Escherichia</taxon>
    </lineage>
</organism>
<protein>
    <submittedName>
        <fullName evidence="1">SAM-dependent DNA methyltransferase</fullName>
    </submittedName>
</protein>
<accession>A0A6C9EGQ7</accession>
<feature type="non-terminal residue" evidence="1">
    <location>
        <position position="103"/>
    </location>
</feature>
<sequence>MVVRLTEDKVRTEADAVLGLSALDGKDGARSGTGQITTFNQLGFQGVQDKPDGWYLPSNRNDVALVLEAKASTIPLGRPQAEELLKNIRIVNEQYHKTVGLLY</sequence>
<gene>
    <name evidence="1" type="ORF">GKG27_25080</name>
</gene>
<keyword evidence="1" id="KW-0808">Transferase</keyword>
<dbReference type="AlphaFoldDB" id="A0A6C9EGQ7"/>
<name>A0A6C9EGQ7_ECOLX</name>
<evidence type="ECO:0000313" key="1">
    <source>
        <dbReference type="EMBL" id="MSD82263.1"/>
    </source>
</evidence>
<keyword evidence="1" id="KW-0489">Methyltransferase</keyword>
<comment type="caution">
    <text evidence="1">The sequence shown here is derived from an EMBL/GenBank/DDBJ whole genome shotgun (WGS) entry which is preliminary data.</text>
</comment>
<reference evidence="1" key="1">
    <citation type="journal article" date="2019" name="Nat. Med.">
        <title>A library of human gut bacterial isolates paired with longitudinal multiomics data enables mechanistic microbiome research.</title>
        <authorList>
            <person name="Poyet M."/>
            <person name="Groussin M."/>
            <person name="Gibbons S.M."/>
            <person name="Avila-Pacheco J."/>
            <person name="Jiang X."/>
            <person name="Kearney S.M."/>
            <person name="Perrotta A.R."/>
            <person name="Berdy B."/>
            <person name="Zhao S."/>
            <person name="Lieberman T.D."/>
            <person name="Swanson P.K."/>
            <person name="Smith M."/>
            <person name="Roesemann S."/>
            <person name="Alexander J.E."/>
            <person name="Rich S.A."/>
            <person name="Livny J."/>
            <person name="Vlamakis H."/>
            <person name="Clish C."/>
            <person name="Bullock K."/>
            <person name="Deik A."/>
            <person name="Scott J."/>
            <person name="Pierce K.A."/>
            <person name="Xavier R.J."/>
            <person name="Alm E.J."/>
        </authorList>
    </citation>
    <scope>NUCLEOTIDE SEQUENCE</scope>
    <source>
        <strain evidence="1">BIOML-A260</strain>
    </source>
</reference>
<dbReference type="GO" id="GO:0032259">
    <property type="term" value="P:methylation"/>
    <property type="evidence" value="ECO:0007669"/>
    <property type="project" value="UniProtKB-KW"/>
</dbReference>
<dbReference type="EMBL" id="WKYP01000150">
    <property type="protein sequence ID" value="MSD82263.1"/>
    <property type="molecule type" value="Genomic_DNA"/>
</dbReference>
<proteinExistence type="predicted"/>
<dbReference type="GO" id="GO:0008168">
    <property type="term" value="F:methyltransferase activity"/>
    <property type="evidence" value="ECO:0007669"/>
    <property type="project" value="UniProtKB-KW"/>
</dbReference>